<sequence>MPFDIAVPVDLAYTTQAVPLIVPALDNSTARVQTRHLAHTPEQAKQVSQLYAESSETRRHFTKGDASSQRQARQLLEQLGLDEESRSSLESHWNVQWSTSWNVEDGDKRRRILFQWYNLAWLLEHAFVVLLFQY</sequence>
<name>A0A9P5NBW6_GYMJU</name>
<dbReference type="EMBL" id="JADNYJ010000214">
    <property type="protein sequence ID" value="KAF8874445.1"/>
    <property type="molecule type" value="Genomic_DNA"/>
</dbReference>
<keyword evidence="2" id="KW-1185">Reference proteome</keyword>
<evidence type="ECO:0000313" key="1">
    <source>
        <dbReference type="EMBL" id="KAF8874445.1"/>
    </source>
</evidence>
<reference evidence="1" key="1">
    <citation type="submission" date="2020-11" db="EMBL/GenBank/DDBJ databases">
        <authorList>
            <consortium name="DOE Joint Genome Institute"/>
            <person name="Ahrendt S."/>
            <person name="Riley R."/>
            <person name="Andreopoulos W."/>
            <person name="LaButti K."/>
            <person name="Pangilinan J."/>
            <person name="Ruiz-duenas F.J."/>
            <person name="Barrasa J.M."/>
            <person name="Sanchez-Garcia M."/>
            <person name="Camarero S."/>
            <person name="Miyauchi S."/>
            <person name="Serrano A."/>
            <person name="Linde D."/>
            <person name="Babiker R."/>
            <person name="Drula E."/>
            <person name="Ayuso-Fernandez I."/>
            <person name="Pacheco R."/>
            <person name="Padilla G."/>
            <person name="Ferreira P."/>
            <person name="Barriuso J."/>
            <person name="Kellner H."/>
            <person name="Castanera R."/>
            <person name="Alfaro M."/>
            <person name="Ramirez L."/>
            <person name="Pisabarro A.G."/>
            <person name="Kuo A."/>
            <person name="Tritt A."/>
            <person name="Lipzen A."/>
            <person name="He G."/>
            <person name="Yan M."/>
            <person name="Ng V."/>
            <person name="Cullen D."/>
            <person name="Martin F."/>
            <person name="Rosso M.-N."/>
            <person name="Henrissat B."/>
            <person name="Hibbett D."/>
            <person name="Martinez A.T."/>
            <person name="Grigoriev I.V."/>
        </authorList>
    </citation>
    <scope>NUCLEOTIDE SEQUENCE</scope>
    <source>
        <strain evidence="1">AH 44721</strain>
    </source>
</reference>
<dbReference type="AlphaFoldDB" id="A0A9P5NBW6"/>
<protein>
    <submittedName>
        <fullName evidence="1">Uncharacterized protein</fullName>
    </submittedName>
</protein>
<comment type="caution">
    <text evidence="1">The sequence shown here is derived from an EMBL/GenBank/DDBJ whole genome shotgun (WGS) entry which is preliminary data.</text>
</comment>
<organism evidence="1 2">
    <name type="scientific">Gymnopilus junonius</name>
    <name type="common">Spectacular rustgill mushroom</name>
    <name type="synonym">Gymnopilus spectabilis subsp. junonius</name>
    <dbReference type="NCBI Taxonomy" id="109634"/>
    <lineage>
        <taxon>Eukaryota</taxon>
        <taxon>Fungi</taxon>
        <taxon>Dikarya</taxon>
        <taxon>Basidiomycota</taxon>
        <taxon>Agaricomycotina</taxon>
        <taxon>Agaricomycetes</taxon>
        <taxon>Agaricomycetidae</taxon>
        <taxon>Agaricales</taxon>
        <taxon>Agaricineae</taxon>
        <taxon>Hymenogastraceae</taxon>
        <taxon>Gymnopilus</taxon>
    </lineage>
</organism>
<evidence type="ECO:0000313" key="2">
    <source>
        <dbReference type="Proteomes" id="UP000724874"/>
    </source>
</evidence>
<proteinExistence type="predicted"/>
<dbReference type="Proteomes" id="UP000724874">
    <property type="component" value="Unassembled WGS sequence"/>
</dbReference>
<accession>A0A9P5NBW6</accession>
<gene>
    <name evidence="1" type="ORF">CPB84DRAFT_1853613</name>
</gene>